<dbReference type="EMBL" id="CP034870">
    <property type="protein sequence ID" value="QCI22147.1"/>
    <property type="molecule type" value="Genomic_DNA"/>
</dbReference>
<evidence type="ECO:0000256" key="5">
    <source>
        <dbReference type="ARBA" id="ARBA00022814"/>
    </source>
</evidence>
<dbReference type="PANTHER" id="PTHR20854:SF4">
    <property type="entry name" value="INOSITOL-1-MONOPHOSPHATASE-RELATED"/>
    <property type="match status" value="1"/>
</dbReference>
<feature type="binding site" evidence="6">
    <location>
        <position position="87"/>
    </location>
    <ligand>
        <name>Mg(2+)</name>
        <dbReference type="ChEBI" id="CHEBI:18420"/>
        <label>1</label>
        <note>catalytic</note>
    </ligand>
</feature>
<accession>A0A4D6Y094</accession>
<dbReference type="GO" id="GO:0007165">
    <property type="term" value="P:signal transduction"/>
    <property type="evidence" value="ECO:0007669"/>
    <property type="project" value="TreeGrafter"/>
</dbReference>
<keyword evidence="5" id="KW-0805">Transcription regulation</keyword>
<name>A0A4D6Y094_9GAMM</name>
<dbReference type="InterPro" id="IPR022337">
    <property type="entry name" value="Inositol_monophosphatase_SuhB"/>
</dbReference>
<keyword evidence="4 7" id="KW-0378">Hydrolase</keyword>
<dbReference type="GO" id="GO:0006020">
    <property type="term" value="P:inositol metabolic process"/>
    <property type="evidence" value="ECO:0007669"/>
    <property type="project" value="TreeGrafter"/>
</dbReference>
<dbReference type="AlphaFoldDB" id="A0A4D6Y094"/>
<evidence type="ECO:0000313" key="9">
    <source>
        <dbReference type="Proteomes" id="UP000298564"/>
    </source>
</evidence>
<protein>
    <recommendedName>
        <fullName evidence="7">Inositol-1-monophosphatase</fullName>
        <ecNumber evidence="7">3.1.3.25</ecNumber>
    </recommendedName>
</protein>
<evidence type="ECO:0000256" key="2">
    <source>
        <dbReference type="ARBA" id="ARBA00001946"/>
    </source>
</evidence>
<sequence length="267" mass="30482">MHPMLNIAIRAVRKGGNIIIQNYDTQKFIKEDTEKNKLFIKNIMYRTYNTISEIIYKSYPRHIILNKNHNIVFKKNEKATIWIINELDGKKNFIKNFPHFCISIAVIVKNKTEISVIYDPIRNDLFTAVKGQGSQLNGYRTRCSNINSLKYTTVAVNLPDYLANQSFSYFEIYKKLILCGISFRSTGSTVLDLAYVAAGKIDCLFDFNLDPSNFIAGKLQVREAGCLISDFTGGHENNNCHSGNLTSSPKVIRLITEKIRNCYIKSI</sequence>
<keyword evidence="6 7" id="KW-0479">Metal-binding</keyword>
<evidence type="ECO:0000256" key="6">
    <source>
        <dbReference type="PIRSR" id="PIRSR600760-2"/>
    </source>
</evidence>
<dbReference type="SUPFAM" id="SSF56655">
    <property type="entry name" value="Carbohydrate phosphatase"/>
    <property type="match status" value="1"/>
</dbReference>
<dbReference type="Pfam" id="PF00459">
    <property type="entry name" value="Inositol_P"/>
    <property type="match status" value="1"/>
</dbReference>
<feature type="binding site" evidence="6">
    <location>
        <position position="88"/>
    </location>
    <ligand>
        <name>Mg(2+)</name>
        <dbReference type="ChEBI" id="CHEBI:18420"/>
        <label>1</label>
        <note>catalytic</note>
    </ligand>
</feature>
<dbReference type="PRINTS" id="PR01959">
    <property type="entry name" value="SBIMPHPHTASE"/>
</dbReference>
<comment type="cofactor">
    <cofactor evidence="2 6 7">
        <name>Mg(2+)</name>
        <dbReference type="ChEBI" id="CHEBI:18420"/>
    </cofactor>
</comment>
<dbReference type="InterPro" id="IPR033942">
    <property type="entry name" value="IMPase"/>
</dbReference>
<dbReference type="GO" id="GO:0031564">
    <property type="term" value="P:transcription antitermination"/>
    <property type="evidence" value="ECO:0007669"/>
    <property type="project" value="UniProtKB-KW"/>
</dbReference>
<comment type="similarity">
    <text evidence="3 7">Belongs to the inositol monophosphatase superfamily.</text>
</comment>
<comment type="catalytic activity">
    <reaction evidence="1 7">
        <text>a myo-inositol phosphate + H2O = myo-inositol + phosphate</text>
        <dbReference type="Rhea" id="RHEA:24056"/>
        <dbReference type="ChEBI" id="CHEBI:15377"/>
        <dbReference type="ChEBI" id="CHEBI:17268"/>
        <dbReference type="ChEBI" id="CHEBI:43474"/>
        <dbReference type="ChEBI" id="CHEBI:84139"/>
        <dbReference type="EC" id="3.1.3.25"/>
    </reaction>
</comment>
<dbReference type="CDD" id="cd01639">
    <property type="entry name" value="IMPase"/>
    <property type="match status" value="1"/>
</dbReference>
<organism evidence="8 9">
    <name type="scientific">Buchnera aphidicola</name>
    <name type="common">Lipaphis pseudobrassicae</name>
    <dbReference type="NCBI Taxonomy" id="1258543"/>
    <lineage>
        <taxon>Bacteria</taxon>
        <taxon>Pseudomonadati</taxon>
        <taxon>Pseudomonadota</taxon>
        <taxon>Gammaproteobacteria</taxon>
        <taxon>Enterobacterales</taxon>
        <taxon>Erwiniaceae</taxon>
        <taxon>Buchnera</taxon>
    </lineage>
</organism>
<evidence type="ECO:0000256" key="7">
    <source>
        <dbReference type="RuleBase" id="RU364068"/>
    </source>
</evidence>
<dbReference type="GO" id="GO:0008934">
    <property type="term" value="F:inositol monophosphate 1-phosphatase activity"/>
    <property type="evidence" value="ECO:0007669"/>
    <property type="project" value="InterPro"/>
</dbReference>
<dbReference type="PRINTS" id="PR00377">
    <property type="entry name" value="IMPHPHTASES"/>
</dbReference>
<dbReference type="RefSeq" id="WP_158355988.1">
    <property type="nucleotide sequence ID" value="NZ_CP034870.1"/>
</dbReference>
<dbReference type="Gene3D" id="3.30.540.10">
    <property type="entry name" value="Fructose-1,6-Bisphosphatase, subunit A, domain 1"/>
    <property type="match status" value="1"/>
</dbReference>
<dbReference type="Gene3D" id="3.40.190.80">
    <property type="match status" value="1"/>
</dbReference>
<dbReference type="InterPro" id="IPR000760">
    <property type="entry name" value="Inositol_monophosphatase-like"/>
</dbReference>
<keyword evidence="6 7" id="KW-0460">Magnesium</keyword>
<dbReference type="PANTHER" id="PTHR20854">
    <property type="entry name" value="INOSITOL MONOPHOSPHATASE"/>
    <property type="match status" value="1"/>
</dbReference>
<evidence type="ECO:0000313" key="8">
    <source>
        <dbReference type="EMBL" id="QCI22147.1"/>
    </source>
</evidence>
<evidence type="ECO:0000256" key="4">
    <source>
        <dbReference type="ARBA" id="ARBA00022801"/>
    </source>
</evidence>
<reference evidence="8 9" key="1">
    <citation type="submission" date="2018-12" db="EMBL/GenBank/DDBJ databases">
        <authorList>
            <person name="Chong R.A."/>
        </authorList>
    </citation>
    <scope>NUCLEOTIDE SEQUENCE [LARGE SCALE GENOMIC DNA]</scope>
    <source>
        <strain evidence="8 9">Lps</strain>
    </source>
</reference>
<dbReference type="Proteomes" id="UP000298564">
    <property type="component" value="Chromosome"/>
</dbReference>
<keyword evidence="5" id="KW-0889">Transcription antitermination</keyword>
<dbReference type="EC" id="3.1.3.25" evidence="7"/>
<gene>
    <name evidence="8" type="ORF">D9V70_01455</name>
</gene>
<proteinExistence type="inferred from homology"/>
<keyword evidence="5" id="KW-0804">Transcription</keyword>
<evidence type="ECO:0000256" key="1">
    <source>
        <dbReference type="ARBA" id="ARBA00001033"/>
    </source>
</evidence>
<reference evidence="8 9" key="2">
    <citation type="submission" date="2019-05" db="EMBL/GenBank/DDBJ databases">
        <title>Genome evolution of the obligate endosymbiont Buchnera aphidicola.</title>
        <authorList>
            <person name="Moran N.A."/>
        </authorList>
    </citation>
    <scope>NUCLEOTIDE SEQUENCE [LARGE SCALE GENOMIC DNA]</scope>
    <source>
        <strain evidence="8 9">Lps</strain>
    </source>
</reference>
<evidence type="ECO:0000256" key="3">
    <source>
        <dbReference type="ARBA" id="ARBA00009759"/>
    </source>
</evidence>
<dbReference type="OrthoDB" id="9785695at2"/>
<dbReference type="GO" id="GO:0046872">
    <property type="term" value="F:metal ion binding"/>
    <property type="evidence" value="ECO:0007669"/>
    <property type="project" value="UniProtKB-KW"/>
</dbReference>